<sequence length="392" mass="44250">MAQEACSAVKEALREHGGSSPSLEMLRLSKVEDSTKSSTELWRSMHDMMVLLIDPEVSCSQLDILWSKVCMNKKKQTKVAVVTTLAALGYPRLHELYRIAASESFECKSRELLVAWGWMIARGNFLGNATGERRTVRRLGPDQEGNFSVNRRCDGVRSRSRSALMSFNLLQFDCRKLFIRQMHLDRLVCNFLHRTKMKQATTLGEILKLCEKKVKKGSSRPDAESRKKFLLFYSWLSNAAMHSDHERSRIDLEAFTQQPPCQLLSDLRSLLVSLGPTVVQLRNKIAVSSTHTRSSAVSSTVRKSFRPSGGNSLESHREVCRCLGASPLLVTESKSVDCMHLLSSFVGEDKAISGKPLERKEPVEEATMESLREMRSFATTIEKKMGVSWMRL</sequence>
<dbReference type="AlphaFoldDB" id="L1J290"/>
<gene>
    <name evidence="1" type="ORF">GUITHDRAFT_164066</name>
</gene>
<name>L1J290_GUITC</name>
<reference evidence="3" key="2">
    <citation type="submission" date="2012-11" db="EMBL/GenBank/DDBJ databases">
        <authorList>
            <person name="Kuo A."/>
            <person name="Curtis B.A."/>
            <person name="Tanifuji G."/>
            <person name="Burki F."/>
            <person name="Gruber A."/>
            <person name="Irimia M."/>
            <person name="Maruyama S."/>
            <person name="Arias M.C."/>
            <person name="Ball S.G."/>
            <person name="Gile G.H."/>
            <person name="Hirakawa Y."/>
            <person name="Hopkins J.F."/>
            <person name="Rensing S.A."/>
            <person name="Schmutz J."/>
            <person name="Symeonidi A."/>
            <person name="Elias M."/>
            <person name="Eveleigh R.J."/>
            <person name="Herman E.K."/>
            <person name="Klute M.J."/>
            <person name="Nakayama T."/>
            <person name="Obornik M."/>
            <person name="Reyes-Prieto A."/>
            <person name="Armbrust E.V."/>
            <person name="Aves S.J."/>
            <person name="Beiko R.G."/>
            <person name="Coutinho P."/>
            <person name="Dacks J.B."/>
            <person name="Durnford D.G."/>
            <person name="Fast N.M."/>
            <person name="Green B.R."/>
            <person name="Grisdale C."/>
            <person name="Hempe F."/>
            <person name="Henrissat B."/>
            <person name="Hoppner M.P."/>
            <person name="Ishida K.-I."/>
            <person name="Kim E."/>
            <person name="Koreny L."/>
            <person name="Kroth P.G."/>
            <person name="Liu Y."/>
            <person name="Malik S.-B."/>
            <person name="Maier U.G."/>
            <person name="McRose D."/>
            <person name="Mock T."/>
            <person name="Neilson J.A."/>
            <person name="Onodera N.T."/>
            <person name="Poole A.M."/>
            <person name="Pritham E.J."/>
            <person name="Richards T.A."/>
            <person name="Rocap G."/>
            <person name="Roy S.W."/>
            <person name="Sarai C."/>
            <person name="Schaack S."/>
            <person name="Shirato S."/>
            <person name="Slamovits C.H."/>
            <person name="Spencer D.F."/>
            <person name="Suzuki S."/>
            <person name="Worden A.Z."/>
            <person name="Zauner S."/>
            <person name="Barry K."/>
            <person name="Bell C."/>
            <person name="Bharti A.K."/>
            <person name="Crow J.A."/>
            <person name="Grimwood J."/>
            <person name="Kramer R."/>
            <person name="Lindquist E."/>
            <person name="Lucas S."/>
            <person name="Salamov A."/>
            <person name="McFadden G.I."/>
            <person name="Lane C.E."/>
            <person name="Keeling P.J."/>
            <person name="Gray M.W."/>
            <person name="Grigoriev I.V."/>
            <person name="Archibald J.M."/>
        </authorList>
    </citation>
    <scope>NUCLEOTIDE SEQUENCE</scope>
    <source>
        <strain evidence="3">CCMP2712</strain>
    </source>
</reference>
<reference evidence="2" key="3">
    <citation type="submission" date="2015-06" db="UniProtKB">
        <authorList>
            <consortium name="EnsemblProtists"/>
        </authorList>
    </citation>
    <scope>IDENTIFICATION</scope>
</reference>
<dbReference type="RefSeq" id="XP_005829623.1">
    <property type="nucleotide sequence ID" value="XM_005829566.1"/>
</dbReference>
<protein>
    <submittedName>
        <fullName evidence="1 2">Uncharacterized protein</fullName>
    </submittedName>
</protein>
<evidence type="ECO:0000313" key="3">
    <source>
        <dbReference type="Proteomes" id="UP000011087"/>
    </source>
</evidence>
<accession>L1J290</accession>
<proteinExistence type="predicted"/>
<evidence type="ECO:0000313" key="1">
    <source>
        <dbReference type="EMBL" id="EKX42643.1"/>
    </source>
</evidence>
<dbReference type="EnsemblProtists" id="EKX42643">
    <property type="protein sequence ID" value="EKX42643"/>
    <property type="gene ID" value="GUITHDRAFT_164066"/>
</dbReference>
<dbReference type="GeneID" id="17299302"/>
<dbReference type="EMBL" id="JH993015">
    <property type="protein sequence ID" value="EKX42643.1"/>
    <property type="molecule type" value="Genomic_DNA"/>
</dbReference>
<dbReference type="PaxDb" id="55529-EKX42643"/>
<reference evidence="1 3" key="1">
    <citation type="journal article" date="2012" name="Nature">
        <title>Algal genomes reveal evolutionary mosaicism and the fate of nucleomorphs.</title>
        <authorList>
            <consortium name="DOE Joint Genome Institute"/>
            <person name="Curtis B.A."/>
            <person name="Tanifuji G."/>
            <person name="Burki F."/>
            <person name="Gruber A."/>
            <person name="Irimia M."/>
            <person name="Maruyama S."/>
            <person name="Arias M.C."/>
            <person name="Ball S.G."/>
            <person name="Gile G.H."/>
            <person name="Hirakawa Y."/>
            <person name="Hopkins J.F."/>
            <person name="Kuo A."/>
            <person name="Rensing S.A."/>
            <person name="Schmutz J."/>
            <person name="Symeonidi A."/>
            <person name="Elias M."/>
            <person name="Eveleigh R.J."/>
            <person name="Herman E.K."/>
            <person name="Klute M.J."/>
            <person name="Nakayama T."/>
            <person name="Obornik M."/>
            <person name="Reyes-Prieto A."/>
            <person name="Armbrust E.V."/>
            <person name="Aves S.J."/>
            <person name="Beiko R.G."/>
            <person name="Coutinho P."/>
            <person name="Dacks J.B."/>
            <person name="Durnford D.G."/>
            <person name="Fast N.M."/>
            <person name="Green B.R."/>
            <person name="Grisdale C.J."/>
            <person name="Hempel F."/>
            <person name="Henrissat B."/>
            <person name="Hoppner M.P."/>
            <person name="Ishida K."/>
            <person name="Kim E."/>
            <person name="Koreny L."/>
            <person name="Kroth P.G."/>
            <person name="Liu Y."/>
            <person name="Malik S.B."/>
            <person name="Maier U.G."/>
            <person name="McRose D."/>
            <person name="Mock T."/>
            <person name="Neilson J.A."/>
            <person name="Onodera N.T."/>
            <person name="Poole A.M."/>
            <person name="Pritham E.J."/>
            <person name="Richards T.A."/>
            <person name="Rocap G."/>
            <person name="Roy S.W."/>
            <person name="Sarai C."/>
            <person name="Schaack S."/>
            <person name="Shirato S."/>
            <person name="Slamovits C.H."/>
            <person name="Spencer D.F."/>
            <person name="Suzuki S."/>
            <person name="Worden A.Z."/>
            <person name="Zauner S."/>
            <person name="Barry K."/>
            <person name="Bell C."/>
            <person name="Bharti A.K."/>
            <person name="Crow J.A."/>
            <person name="Grimwood J."/>
            <person name="Kramer R."/>
            <person name="Lindquist E."/>
            <person name="Lucas S."/>
            <person name="Salamov A."/>
            <person name="McFadden G.I."/>
            <person name="Lane C.E."/>
            <person name="Keeling P.J."/>
            <person name="Gray M.W."/>
            <person name="Grigoriev I.V."/>
            <person name="Archibald J.M."/>
        </authorList>
    </citation>
    <scope>NUCLEOTIDE SEQUENCE</scope>
    <source>
        <strain evidence="1 3">CCMP2712</strain>
    </source>
</reference>
<dbReference type="KEGG" id="gtt:GUITHDRAFT_164066"/>
<dbReference type="HOGENOM" id="CLU_704853_0_0_1"/>
<evidence type="ECO:0000313" key="2">
    <source>
        <dbReference type="EnsemblProtists" id="EKX42643"/>
    </source>
</evidence>
<organism evidence="1">
    <name type="scientific">Guillardia theta (strain CCMP2712)</name>
    <name type="common">Cryptophyte</name>
    <dbReference type="NCBI Taxonomy" id="905079"/>
    <lineage>
        <taxon>Eukaryota</taxon>
        <taxon>Cryptophyceae</taxon>
        <taxon>Pyrenomonadales</taxon>
        <taxon>Geminigeraceae</taxon>
        <taxon>Guillardia</taxon>
    </lineage>
</organism>
<keyword evidence="3" id="KW-1185">Reference proteome</keyword>
<dbReference type="Proteomes" id="UP000011087">
    <property type="component" value="Unassembled WGS sequence"/>
</dbReference>